<name>A0ABP9WVX2_9CHLR</name>
<dbReference type="RefSeq" id="WP_345720996.1">
    <property type="nucleotide sequence ID" value="NZ_BAABRU010000003.1"/>
</dbReference>
<sequence>MNPNNPQISNTINGSTINGGNVAIGNQGSITQNNVNHLNSNENIAVFGKLSIYIKNNKPYQDLDLYISFSCIASIFEDKTGFTSSYTLFTGFLYLNAHGFPYCELNYSYHFPQEDRNLLRKIFNYLIENLENSGFYFNEEKQSKLLDTIITPLSFDFIQEFIKPQKIHIGIYIKIIYPSINQVH</sequence>
<comment type="caution">
    <text evidence="1">The sequence shown here is derived from an EMBL/GenBank/DDBJ whole genome shotgun (WGS) entry which is preliminary data.</text>
</comment>
<reference evidence="1 2" key="1">
    <citation type="submission" date="2024-02" db="EMBL/GenBank/DDBJ databases">
        <title>Herpetosiphon gulosus NBRC 112829.</title>
        <authorList>
            <person name="Ichikawa N."/>
            <person name="Katano-Makiyama Y."/>
            <person name="Hidaka K."/>
        </authorList>
    </citation>
    <scope>NUCLEOTIDE SEQUENCE [LARGE SCALE GENOMIC DNA]</scope>
    <source>
        <strain evidence="1 2">NBRC 112829</strain>
    </source>
</reference>
<organism evidence="1 2">
    <name type="scientific">Herpetosiphon gulosus</name>
    <dbReference type="NCBI Taxonomy" id="1973496"/>
    <lineage>
        <taxon>Bacteria</taxon>
        <taxon>Bacillati</taxon>
        <taxon>Chloroflexota</taxon>
        <taxon>Chloroflexia</taxon>
        <taxon>Herpetosiphonales</taxon>
        <taxon>Herpetosiphonaceae</taxon>
        <taxon>Herpetosiphon</taxon>
    </lineage>
</organism>
<evidence type="ECO:0000313" key="1">
    <source>
        <dbReference type="EMBL" id="GAA5527358.1"/>
    </source>
</evidence>
<evidence type="ECO:0000313" key="2">
    <source>
        <dbReference type="Proteomes" id="UP001428290"/>
    </source>
</evidence>
<keyword evidence="2" id="KW-1185">Reference proteome</keyword>
<dbReference type="Proteomes" id="UP001428290">
    <property type="component" value="Unassembled WGS sequence"/>
</dbReference>
<accession>A0ABP9WVX2</accession>
<protein>
    <submittedName>
        <fullName evidence="1">Uncharacterized protein</fullName>
    </submittedName>
</protein>
<gene>
    <name evidence="1" type="ORF">Hgul01_01142</name>
</gene>
<dbReference type="EMBL" id="BAABRU010000003">
    <property type="protein sequence ID" value="GAA5527358.1"/>
    <property type="molecule type" value="Genomic_DNA"/>
</dbReference>
<proteinExistence type="predicted"/>